<dbReference type="AlphaFoldDB" id="A0A2C5YJC9"/>
<dbReference type="SUPFAM" id="SSF69848">
    <property type="entry name" value="LCCL domain"/>
    <property type="match status" value="1"/>
</dbReference>
<keyword evidence="2" id="KW-0472">Membrane</keyword>
<keyword evidence="2" id="KW-0812">Transmembrane</keyword>
<comment type="caution">
    <text evidence="4">The sequence shown here is derived from an EMBL/GenBank/DDBJ whole genome shotgun (WGS) entry which is preliminary data.</text>
</comment>
<dbReference type="SMART" id="SM00603">
    <property type="entry name" value="LCCL"/>
    <property type="match status" value="1"/>
</dbReference>
<dbReference type="InterPro" id="IPR004043">
    <property type="entry name" value="LCCL"/>
</dbReference>
<proteinExistence type="predicted"/>
<feature type="region of interest" description="Disordered" evidence="1">
    <location>
        <begin position="1"/>
        <end position="91"/>
    </location>
</feature>
<feature type="transmembrane region" description="Helical" evidence="2">
    <location>
        <begin position="421"/>
        <end position="441"/>
    </location>
</feature>
<dbReference type="InterPro" id="IPR051957">
    <property type="entry name" value="CRISP-LCCL_domain"/>
</dbReference>
<gene>
    <name evidence="4" type="ORF">CDD82_1111</name>
</gene>
<protein>
    <recommendedName>
        <fullName evidence="3">LCCL domain-containing protein</fullName>
    </recommendedName>
</protein>
<evidence type="ECO:0000256" key="2">
    <source>
        <dbReference type="SAM" id="Phobius"/>
    </source>
</evidence>
<feature type="domain" description="LCCL" evidence="3">
    <location>
        <begin position="251"/>
        <end position="307"/>
    </location>
</feature>
<organism evidence="4 5">
    <name type="scientific">Ophiocordyceps australis</name>
    <dbReference type="NCBI Taxonomy" id="1399860"/>
    <lineage>
        <taxon>Eukaryota</taxon>
        <taxon>Fungi</taxon>
        <taxon>Dikarya</taxon>
        <taxon>Ascomycota</taxon>
        <taxon>Pezizomycotina</taxon>
        <taxon>Sordariomycetes</taxon>
        <taxon>Hypocreomycetidae</taxon>
        <taxon>Hypocreales</taxon>
        <taxon>Ophiocordycipitaceae</taxon>
        <taxon>Ophiocordyceps</taxon>
    </lineage>
</organism>
<keyword evidence="2" id="KW-1133">Transmembrane helix</keyword>
<evidence type="ECO:0000313" key="5">
    <source>
        <dbReference type="Proteomes" id="UP000224854"/>
    </source>
</evidence>
<accession>A0A2C5YJC9</accession>
<reference evidence="4 5" key="1">
    <citation type="submission" date="2017-06" db="EMBL/GenBank/DDBJ databases">
        <title>Ant-infecting Ophiocordyceps genomes reveal a high diversity of potential behavioral manipulation genes and a possible major role for enterotoxins.</title>
        <authorList>
            <person name="De Bekker C."/>
            <person name="Evans H.C."/>
            <person name="Brachmann A."/>
            <person name="Hughes D.P."/>
        </authorList>
    </citation>
    <scope>NUCLEOTIDE SEQUENCE [LARGE SCALE GENOMIC DNA]</scope>
    <source>
        <strain evidence="4 5">1348a</strain>
    </source>
</reference>
<keyword evidence="5" id="KW-1185">Reference proteome</keyword>
<dbReference type="Proteomes" id="UP000224854">
    <property type="component" value="Unassembled WGS sequence"/>
</dbReference>
<dbReference type="PANTHER" id="PTHR31331">
    <property type="entry name" value="LCCL DOMAIN PROTEIN (AFU_ORTHOLOGUE AFUA_5G08630)"/>
    <property type="match status" value="1"/>
</dbReference>
<feature type="transmembrane region" description="Helical" evidence="2">
    <location>
        <begin position="489"/>
        <end position="510"/>
    </location>
</feature>
<feature type="transmembrane region" description="Helical" evidence="2">
    <location>
        <begin position="158"/>
        <end position="174"/>
    </location>
</feature>
<dbReference type="InterPro" id="IPR036609">
    <property type="entry name" value="LCCL_sf"/>
</dbReference>
<dbReference type="PROSITE" id="PS50820">
    <property type="entry name" value="LCCL"/>
    <property type="match status" value="1"/>
</dbReference>
<dbReference type="PANTHER" id="PTHR31331:SF8">
    <property type="entry name" value="LCCL DOMAIN PROTEIN (AFU_ORTHOLOGUE AFUA_5G02970)"/>
    <property type="match status" value="1"/>
</dbReference>
<dbReference type="EMBL" id="NJEU01001309">
    <property type="protein sequence ID" value="PHH67796.1"/>
    <property type="molecule type" value="Genomic_DNA"/>
</dbReference>
<feature type="transmembrane region" description="Helical" evidence="2">
    <location>
        <begin position="334"/>
        <end position="367"/>
    </location>
</feature>
<evidence type="ECO:0000313" key="4">
    <source>
        <dbReference type="EMBL" id="PHH67796.1"/>
    </source>
</evidence>
<feature type="transmembrane region" description="Helical" evidence="2">
    <location>
        <begin position="457"/>
        <end position="477"/>
    </location>
</feature>
<feature type="transmembrane region" description="Helical" evidence="2">
    <location>
        <begin position="530"/>
        <end position="550"/>
    </location>
</feature>
<evidence type="ECO:0000256" key="1">
    <source>
        <dbReference type="SAM" id="MobiDB-lite"/>
    </source>
</evidence>
<sequence>MPEPYHDDPDETQPLMSLSARRKPNDGQIVETEAADNDSGPSVDRRHRQELDHHSEASSSSPPPSGDHGVDSPLSGHGVLQVDDSRQATPRFLQDERTSKYCKRIPYPVRRLCCAISRWARGPPDAQPYRIAPLLPNAQKWPLWLVNRLLPKLWQRRWLLFLYLSLWFITIVLVKRKESAAIEITGWGQASTISCGATYWGSDNSCGLDGDDCRPFTKSGFAFTCPANCRSYTPLNPRAVGDEEIIYKPLVVGGGDESATYRGDSYICGAAIHAGVVNNKNGGCGVVELVGRHTQFARSDKNGVDSIGFDSYFPLSFRFLADADCSAKDERWSLLAISVVFSVSLSLFTASSAVFFFSTFTALFITVGIATDAPPSRSVAALVSNLVGKFLPAAFVAWVIFDKVAKRTLKGLKAQVEKTVLWLGGCWVGALSNYTLGWIPIQRLNKHDLDQQPGAKAALAVIVIILVVIVVSQIWFLRKEGRLIRYLKLYVLFLVAIVIGLLLPALHLRLHHYIIALLLLPGTSMQTRPSLLYQGFLLGLFINGVARWGFDPVLQTSQDLQGDGQRDTLLPTIAEPTINLGNGPGSLSNVTFTWDTPADVQMYDGFSVLVNDVERSRSYFDDAGAKNEFTWSRNSSLDLNEYFRFAYMTGSMSGDYTKAGIWTADGKWRQMQPGPSK</sequence>
<feature type="compositionally biased region" description="Basic and acidic residues" evidence="1">
    <location>
        <begin position="43"/>
        <end position="56"/>
    </location>
</feature>
<feature type="transmembrane region" description="Helical" evidence="2">
    <location>
        <begin position="379"/>
        <end position="401"/>
    </location>
</feature>
<evidence type="ECO:0000259" key="3">
    <source>
        <dbReference type="PROSITE" id="PS50820"/>
    </source>
</evidence>
<dbReference type="Pfam" id="PF03815">
    <property type="entry name" value="LCCL"/>
    <property type="match status" value="1"/>
</dbReference>
<dbReference type="Gene3D" id="2.170.130.20">
    <property type="entry name" value="LCCL-like domain"/>
    <property type="match status" value="1"/>
</dbReference>
<dbReference type="OrthoDB" id="441660at2759"/>
<name>A0A2C5YJC9_9HYPO</name>